<proteinExistence type="predicted"/>
<reference evidence="1 2" key="1">
    <citation type="submission" date="2020-08" db="EMBL/GenBank/DDBJ databases">
        <title>Cohnella phylogeny.</title>
        <authorList>
            <person name="Dunlap C."/>
        </authorList>
    </citation>
    <scope>NUCLEOTIDE SEQUENCE [LARGE SCALE GENOMIC DNA]</scope>
    <source>
        <strain evidence="1 2">DSM 28246</strain>
    </source>
</reference>
<dbReference type="EMBL" id="JACJVP010000001">
    <property type="protein sequence ID" value="MBB6669368.1"/>
    <property type="molecule type" value="Genomic_DNA"/>
</dbReference>
<gene>
    <name evidence="1" type="ORF">H7C19_01575</name>
</gene>
<protein>
    <recommendedName>
        <fullName evidence="3">Adhesin</fullName>
    </recommendedName>
</protein>
<dbReference type="AlphaFoldDB" id="A0A7X0VDM1"/>
<keyword evidence="2" id="KW-1185">Reference proteome</keyword>
<dbReference type="RefSeq" id="WP_185140781.1">
    <property type="nucleotide sequence ID" value="NZ_JACJVP010000001.1"/>
</dbReference>
<accession>A0A7X0VDM1</accession>
<name>A0A7X0VDM1_9BACL</name>
<evidence type="ECO:0008006" key="3">
    <source>
        <dbReference type="Google" id="ProtNLM"/>
    </source>
</evidence>
<evidence type="ECO:0000313" key="1">
    <source>
        <dbReference type="EMBL" id="MBB6669368.1"/>
    </source>
</evidence>
<evidence type="ECO:0000313" key="2">
    <source>
        <dbReference type="Proteomes" id="UP000547209"/>
    </source>
</evidence>
<organism evidence="1 2">
    <name type="scientific">Cohnella nanjingensis</name>
    <dbReference type="NCBI Taxonomy" id="1387779"/>
    <lineage>
        <taxon>Bacteria</taxon>
        <taxon>Bacillati</taxon>
        <taxon>Bacillota</taxon>
        <taxon>Bacilli</taxon>
        <taxon>Bacillales</taxon>
        <taxon>Paenibacillaceae</taxon>
        <taxon>Cohnella</taxon>
    </lineage>
</organism>
<dbReference type="Proteomes" id="UP000547209">
    <property type="component" value="Unassembled WGS sequence"/>
</dbReference>
<comment type="caution">
    <text evidence="1">The sequence shown here is derived from an EMBL/GenBank/DDBJ whole genome shotgun (WGS) entry which is preliminary data.</text>
</comment>
<sequence>MKISDEAKVILTSALAENDCDCLRVISEAYCCGPELSFELNKRQAHDTATTINGIVVVMDAQTTSKAENITITTNDVGELVMEDAGPSCCS</sequence>